<evidence type="ECO:0000313" key="2">
    <source>
        <dbReference type="EMBL" id="KDR20582.1"/>
    </source>
</evidence>
<dbReference type="InParanoid" id="A0A067RCH1"/>
<keyword evidence="3" id="KW-1185">Reference proteome</keyword>
<protein>
    <submittedName>
        <fullName evidence="2">Uncharacterized protein</fullName>
    </submittedName>
</protein>
<feature type="compositionally biased region" description="Polar residues" evidence="1">
    <location>
        <begin position="237"/>
        <end position="247"/>
    </location>
</feature>
<name>A0A067RCH1_ZOONE</name>
<dbReference type="EMBL" id="KK852597">
    <property type="protein sequence ID" value="KDR20582.1"/>
    <property type="molecule type" value="Genomic_DNA"/>
</dbReference>
<evidence type="ECO:0000256" key="1">
    <source>
        <dbReference type="SAM" id="MobiDB-lite"/>
    </source>
</evidence>
<evidence type="ECO:0000313" key="3">
    <source>
        <dbReference type="Proteomes" id="UP000027135"/>
    </source>
</evidence>
<dbReference type="AlphaFoldDB" id="A0A067RCH1"/>
<gene>
    <name evidence="2" type="ORF">L798_04601</name>
</gene>
<feature type="region of interest" description="Disordered" evidence="1">
    <location>
        <begin position="237"/>
        <end position="297"/>
    </location>
</feature>
<feature type="compositionally biased region" description="Basic residues" evidence="1">
    <location>
        <begin position="255"/>
        <end position="266"/>
    </location>
</feature>
<feature type="region of interest" description="Disordered" evidence="1">
    <location>
        <begin position="1"/>
        <end position="27"/>
    </location>
</feature>
<organism evidence="2 3">
    <name type="scientific">Zootermopsis nevadensis</name>
    <name type="common">Dampwood termite</name>
    <dbReference type="NCBI Taxonomy" id="136037"/>
    <lineage>
        <taxon>Eukaryota</taxon>
        <taxon>Metazoa</taxon>
        <taxon>Ecdysozoa</taxon>
        <taxon>Arthropoda</taxon>
        <taxon>Hexapoda</taxon>
        <taxon>Insecta</taxon>
        <taxon>Pterygota</taxon>
        <taxon>Neoptera</taxon>
        <taxon>Polyneoptera</taxon>
        <taxon>Dictyoptera</taxon>
        <taxon>Blattodea</taxon>
        <taxon>Blattoidea</taxon>
        <taxon>Termitoidae</taxon>
        <taxon>Termopsidae</taxon>
        <taxon>Zootermopsis</taxon>
    </lineage>
</organism>
<accession>A0A067RCH1</accession>
<proteinExistence type="predicted"/>
<feature type="compositionally biased region" description="Low complexity" evidence="1">
    <location>
        <begin position="285"/>
        <end position="297"/>
    </location>
</feature>
<dbReference type="OrthoDB" id="8186792at2759"/>
<dbReference type="Proteomes" id="UP000027135">
    <property type="component" value="Unassembled WGS sequence"/>
</dbReference>
<sequence length="297" mass="33441">MAAESDGIFGMVPGSGDEQPMDLSQASRKPARLMPPLIPISLLRSGCHHRRILNKDTVGTKRVAIPQNISVVEKETEKTVPERLEESTKDIDWRDSQVSPKRSRLCGENDWVETPRLDRARSVPQLTPLPSLQRHKSLSESRIPVAAAQAEANLAAHEEAFPAWGIDSPSEHLGEEDLRQRLRFADSNDELLKSSWIYIGYYSQLLHRFQAQELLRHFALQHQRDTRNDKIEGMALSATSTAPNPSEDSSDMKRRQARPLTGKHVRPGTGASPATLLSLRRKIQARQQQHDAQQLHK</sequence>
<reference evidence="2 3" key="1">
    <citation type="journal article" date="2014" name="Nat. Commun.">
        <title>Molecular traces of alternative social organization in a termite genome.</title>
        <authorList>
            <person name="Terrapon N."/>
            <person name="Li C."/>
            <person name="Robertson H.M."/>
            <person name="Ji L."/>
            <person name="Meng X."/>
            <person name="Booth W."/>
            <person name="Chen Z."/>
            <person name="Childers C.P."/>
            <person name="Glastad K.M."/>
            <person name="Gokhale K."/>
            <person name="Gowin J."/>
            <person name="Gronenberg W."/>
            <person name="Hermansen R.A."/>
            <person name="Hu H."/>
            <person name="Hunt B.G."/>
            <person name="Huylmans A.K."/>
            <person name="Khalil S.M."/>
            <person name="Mitchell R.D."/>
            <person name="Munoz-Torres M.C."/>
            <person name="Mustard J.A."/>
            <person name="Pan H."/>
            <person name="Reese J.T."/>
            <person name="Scharf M.E."/>
            <person name="Sun F."/>
            <person name="Vogel H."/>
            <person name="Xiao J."/>
            <person name="Yang W."/>
            <person name="Yang Z."/>
            <person name="Yang Z."/>
            <person name="Zhou J."/>
            <person name="Zhu J."/>
            <person name="Brent C.S."/>
            <person name="Elsik C.G."/>
            <person name="Goodisman M.A."/>
            <person name="Liberles D.A."/>
            <person name="Roe R.M."/>
            <person name="Vargo E.L."/>
            <person name="Vilcinskas A."/>
            <person name="Wang J."/>
            <person name="Bornberg-Bauer E."/>
            <person name="Korb J."/>
            <person name="Zhang G."/>
            <person name="Liebig J."/>
        </authorList>
    </citation>
    <scope>NUCLEOTIDE SEQUENCE [LARGE SCALE GENOMIC DNA]</scope>
    <source>
        <tissue evidence="2">Whole organism</tissue>
    </source>
</reference>